<dbReference type="SUPFAM" id="SSF52266">
    <property type="entry name" value="SGNH hydrolase"/>
    <property type="match status" value="1"/>
</dbReference>
<evidence type="ECO:0000259" key="4">
    <source>
        <dbReference type="Pfam" id="PF13472"/>
    </source>
</evidence>
<organism evidence="5 6">
    <name type="scientific">Nocardioides albertanoniae</name>
    <dbReference type="NCBI Taxonomy" id="1175486"/>
    <lineage>
        <taxon>Bacteria</taxon>
        <taxon>Bacillati</taxon>
        <taxon>Actinomycetota</taxon>
        <taxon>Actinomycetes</taxon>
        <taxon>Propionibacteriales</taxon>
        <taxon>Nocardioidaceae</taxon>
        <taxon>Nocardioides</taxon>
    </lineage>
</organism>
<dbReference type="PANTHER" id="PTHR37981">
    <property type="entry name" value="LIPASE 2"/>
    <property type="match status" value="1"/>
</dbReference>
<comment type="caution">
    <text evidence="5">The sequence shown here is derived from an EMBL/GenBank/DDBJ whole genome shotgun (WGS) entry which is preliminary data.</text>
</comment>
<sequence length="362" mass="37095">MIGSTFRLSKVRLAVSLTTLSLLGAGLAAASGSPASAAVPIASSSASAVHIASSSASAAAGEPYVALGDSYASGVGTRSYIDDGTTCKRSPLAYASLISAAKGYSLNFRACSGARVPDVTNNQISALSTSTKFVTISIGGNDAGFVDVVTECALPAWASDCPGAVAGAQNYIRNTLPGSLGNLYSQISSRAPGAKVVVVGYPKLFMGEDCNAGTYFSPEDEALLNDTAVLLNDTTASRASAAGFTYVNPISRFTGHAVCDDVEWVNGLSSPIEESYHANAAGHRDGFTPLVSPPLTGAATATSPAVIADAEAAGPAQAAKQRTYAARDRHIEPEVFQPPSRELLEKLADERGVDLDAWLATH</sequence>
<dbReference type="InterPro" id="IPR013830">
    <property type="entry name" value="SGNH_hydro"/>
</dbReference>
<gene>
    <name evidence="5" type="ORF">FB381_4758</name>
</gene>
<evidence type="ECO:0000313" key="5">
    <source>
        <dbReference type="EMBL" id="TQL70815.1"/>
    </source>
</evidence>
<evidence type="ECO:0000256" key="2">
    <source>
        <dbReference type="PIRSR" id="PIRSR637460-2"/>
    </source>
</evidence>
<dbReference type="InterPro" id="IPR036514">
    <property type="entry name" value="SGNH_hydro_sf"/>
</dbReference>
<feature type="disulfide bond" evidence="2">
    <location>
        <begin position="210"/>
        <end position="259"/>
    </location>
</feature>
<name>A0A543AE06_9ACTN</name>
<feature type="signal peptide" evidence="3">
    <location>
        <begin position="1"/>
        <end position="37"/>
    </location>
</feature>
<dbReference type="Pfam" id="PF13472">
    <property type="entry name" value="Lipase_GDSL_2"/>
    <property type="match status" value="1"/>
</dbReference>
<dbReference type="CDD" id="cd01823">
    <property type="entry name" value="SEST_like"/>
    <property type="match status" value="1"/>
</dbReference>
<feature type="domain" description="SGNH hydrolase-type esterase" evidence="4">
    <location>
        <begin position="66"/>
        <end position="284"/>
    </location>
</feature>
<reference evidence="5 6" key="1">
    <citation type="submission" date="2019-06" db="EMBL/GenBank/DDBJ databases">
        <title>Sequencing the genomes of 1000 actinobacteria strains.</title>
        <authorList>
            <person name="Klenk H.-P."/>
        </authorList>
    </citation>
    <scope>NUCLEOTIDE SEQUENCE [LARGE SCALE GENOMIC DNA]</scope>
    <source>
        <strain evidence="5 6">DSM 25218</strain>
    </source>
</reference>
<dbReference type="Gene3D" id="3.40.50.1110">
    <property type="entry name" value="SGNH hydrolase"/>
    <property type="match status" value="1"/>
</dbReference>
<feature type="active site" evidence="1">
    <location>
        <position position="277"/>
    </location>
</feature>
<dbReference type="PANTHER" id="PTHR37981:SF1">
    <property type="entry name" value="SGNH HYDROLASE-TYPE ESTERASE DOMAIN-CONTAINING PROTEIN"/>
    <property type="match status" value="1"/>
</dbReference>
<feature type="active site" description="Nucleophile" evidence="1">
    <location>
        <position position="70"/>
    </location>
</feature>
<dbReference type="GO" id="GO:0019433">
    <property type="term" value="P:triglyceride catabolic process"/>
    <property type="evidence" value="ECO:0007669"/>
    <property type="project" value="TreeGrafter"/>
</dbReference>
<keyword evidence="3" id="KW-0732">Signal</keyword>
<feature type="disulfide bond" evidence="2">
    <location>
        <begin position="152"/>
        <end position="161"/>
    </location>
</feature>
<evidence type="ECO:0000256" key="1">
    <source>
        <dbReference type="PIRSR" id="PIRSR637460-1"/>
    </source>
</evidence>
<protein>
    <submittedName>
        <fullName evidence="5">GDSL-like lipase/acylhydrolase family protein</fullName>
    </submittedName>
</protein>
<dbReference type="GO" id="GO:0004806">
    <property type="term" value="F:triacylglycerol lipase activity"/>
    <property type="evidence" value="ECO:0007669"/>
    <property type="project" value="TreeGrafter"/>
</dbReference>
<evidence type="ECO:0000313" key="6">
    <source>
        <dbReference type="Proteomes" id="UP000320209"/>
    </source>
</evidence>
<evidence type="ECO:0000256" key="3">
    <source>
        <dbReference type="SAM" id="SignalP"/>
    </source>
</evidence>
<keyword evidence="2" id="KW-1015">Disulfide bond</keyword>
<dbReference type="Proteomes" id="UP000320209">
    <property type="component" value="Unassembled WGS sequence"/>
</dbReference>
<feature type="chain" id="PRO_5021704422" evidence="3">
    <location>
        <begin position="38"/>
        <end position="362"/>
    </location>
</feature>
<dbReference type="InterPro" id="IPR037460">
    <property type="entry name" value="SEST-like"/>
</dbReference>
<feature type="disulfide bond" evidence="2">
    <location>
        <begin position="87"/>
        <end position="111"/>
    </location>
</feature>
<dbReference type="AlphaFoldDB" id="A0A543AE06"/>
<keyword evidence="5" id="KW-0378">Hydrolase</keyword>
<dbReference type="EMBL" id="VFOV01000001">
    <property type="protein sequence ID" value="TQL70815.1"/>
    <property type="molecule type" value="Genomic_DNA"/>
</dbReference>
<proteinExistence type="predicted"/>
<keyword evidence="6" id="KW-1185">Reference proteome</keyword>
<accession>A0A543AE06</accession>